<comment type="caution">
    <text evidence="1">The sequence shown here is derived from an EMBL/GenBank/DDBJ whole genome shotgun (WGS) entry which is preliminary data.</text>
</comment>
<sequence>MQEFQDFPLWHISNDGLLQICWFLFHQEPFNERFEACDCLQVLSIHPMDIEIKRDGETKKVRKRKLMRYLVAELLITLKFDKDQLPSHKLGRECCTLWQKSVNQMKATFWKQHVKLLYQTQCYPYLNCTKSGNYKGLLDFQRHNSFTISLRFAPISWLNEIFKKWLANRVFFLMLVDFYIEKCSKLDSLYLLVKLNITFFVSYHGMMWVVADFEWKNQNHVENISIKCTYSKNFIYHQKHYHEHFLFPSISGKKTDIIHTAKKKLDQLHAIDMQHAPAKLPSKLHMLSYVEFLAQSLCIKAWLNQFWSMVGVSTEASWDFLHVNCRQLSKFFCNVWSSNLGCLNNILACVKLDSWFALTLMEQHQKKASLLYAIPLLPPTLQYWWQKKTARLRLFGPGV</sequence>
<dbReference type="AlphaFoldDB" id="A0A0L6VNA4"/>
<proteinExistence type="predicted"/>
<reference evidence="1 2" key="1">
    <citation type="submission" date="2015-08" db="EMBL/GenBank/DDBJ databases">
        <title>Next Generation Sequencing and Analysis of the Genome of Puccinia sorghi L Schw, the Causal Agent of Maize Common Rust.</title>
        <authorList>
            <person name="Rochi L."/>
            <person name="Burguener G."/>
            <person name="Darino M."/>
            <person name="Turjanski A."/>
            <person name="Kreff E."/>
            <person name="Dieguez M.J."/>
            <person name="Sacco F."/>
        </authorList>
    </citation>
    <scope>NUCLEOTIDE SEQUENCE [LARGE SCALE GENOMIC DNA]</scope>
    <source>
        <strain evidence="1 2">RO10H11247</strain>
    </source>
</reference>
<gene>
    <name evidence="1" type="ORF">VP01_1380g3</name>
</gene>
<dbReference type="Proteomes" id="UP000037035">
    <property type="component" value="Unassembled WGS sequence"/>
</dbReference>
<name>A0A0L6VNA4_9BASI</name>
<keyword evidence="2" id="KW-1185">Reference proteome</keyword>
<evidence type="ECO:0000313" key="2">
    <source>
        <dbReference type="Proteomes" id="UP000037035"/>
    </source>
</evidence>
<evidence type="ECO:0000313" key="1">
    <source>
        <dbReference type="EMBL" id="KNZ61595.1"/>
    </source>
</evidence>
<protein>
    <submittedName>
        <fullName evidence="1">Uncharacterized protein</fullName>
    </submittedName>
</protein>
<organism evidence="1 2">
    <name type="scientific">Puccinia sorghi</name>
    <dbReference type="NCBI Taxonomy" id="27349"/>
    <lineage>
        <taxon>Eukaryota</taxon>
        <taxon>Fungi</taxon>
        <taxon>Dikarya</taxon>
        <taxon>Basidiomycota</taxon>
        <taxon>Pucciniomycotina</taxon>
        <taxon>Pucciniomycetes</taxon>
        <taxon>Pucciniales</taxon>
        <taxon>Pucciniaceae</taxon>
        <taxon>Puccinia</taxon>
    </lineage>
</organism>
<accession>A0A0L6VNA4</accession>
<dbReference type="EMBL" id="LAVV01004232">
    <property type="protein sequence ID" value="KNZ61595.1"/>
    <property type="molecule type" value="Genomic_DNA"/>
</dbReference>
<dbReference type="VEuPathDB" id="FungiDB:VP01_1380g3"/>